<dbReference type="Gene3D" id="3.40.50.300">
    <property type="entry name" value="P-loop containing nucleotide triphosphate hydrolases"/>
    <property type="match status" value="1"/>
</dbReference>
<accession>A0ABU0LEK7</accession>
<protein>
    <submittedName>
        <fullName evidence="7">Type VI secretion system protein ImpL</fullName>
    </submittedName>
</protein>
<evidence type="ECO:0000259" key="6">
    <source>
        <dbReference type="Pfam" id="PF21070"/>
    </source>
</evidence>
<dbReference type="PANTHER" id="PTHR36153:SF1">
    <property type="entry name" value="TYPE VI SECRETION SYSTEM COMPONENT TSSM1"/>
    <property type="match status" value="1"/>
</dbReference>
<feature type="domain" description="IcmF-related" evidence="4">
    <location>
        <begin position="508"/>
        <end position="807"/>
    </location>
</feature>
<feature type="domain" description="Type VI secretion system IcmF C-terminal" evidence="3">
    <location>
        <begin position="1073"/>
        <end position="1175"/>
    </location>
</feature>
<reference evidence="7 8" key="1">
    <citation type="submission" date="2023-07" db="EMBL/GenBank/DDBJ databases">
        <title>Genomic Encyclopedia of Type Strains, Phase IV (KMG-IV): sequencing the most valuable type-strain genomes for metagenomic binning, comparative biology and taxonomic classification.</title>
        <authorList>
            <person name="Goeker M."/>
        </authorList>
    </citation>
    <scope>NUCLEOTIDE SEQUENCE [LARGE SCALE GENOMIC DNA]</scope>
    <source>
        <strain evidence="7 8">DSM 3770</strain>
    </source>
</reference>
<evidence type="ECO:0000313" key="8">
    <source>
        <dbReference type="Proteomes" id="UP001241747"/>
    </source>
</evidence>
<dbReference type="InterPro" id="IPR010623">
    <property type="entry name" value="IcmF_C"/>
</dbReference>
<feature type="transmembrane region" description="Helical" evidence="2">
    <location>
        <begin position="51"/>
        <end position="70"/>
    </location>
</feature>
<dbReference type="SUPFAM" id="SSF52540">
    <property type="entry name" value="P-loop containing nucleoside triphosphate hydrolases"/>
    <property type="match status" value="1"/>
</dbReference>
<dbReference type="Pfam" id="PF06744">
    <property type="entry name" value="IcmF_C"/>
    <property type="match status" value="1"/>
</dbReference>
<evidence type="ECO:0000256" key="2">
    <source>
        <dbReference type="SAM" id="Phobius"/>
    </source>
</evidence>
<gene>
    <name evidence="7" type="ORF">QOZ94_002380</name>
</gene>
<dbReference type="InterPro" id="IPR027417">
    <property type="entry name" value="P-loop_NTPase"/>
</dbReference>
<proteinExistence type="predicted"/>
<dbReference type="InterPro" id="IPR048677">
    <property type="entry name" value="TssM1_hel"/>
</dbReference>
<name>A0ABU0LEK7_XANAG</name>
<dbReference type="RefSeq" id="WP_237343963.1">
    <property type="nucleotide sequence ID" value="NZ_JABWGX010000002.1"/>
</dbReference>
<evidence type="ECO:0000313" key="7">
    <source>
        <dbReference type="EMBL" id="MDQ0505584.1"/>
    </source>
</evidence>
<feature type="transmembrane region" description="Helical" evidence="2">
    <location>
        <begin position="12"/>
        <end position="31"/>
    </location>
</feature>
<comment type="caution">
    <text evidence="7">The sequence shown here is derived from an EMBL/GenBank/DDBJ whole genome shotgun (WGS) entry which is preliminary data.</text>
</comment>
<evidence type="ECO:0000259" key="5">
    <source>
        <dbReference type="Pfam" id="PF14331"/>
    </source>
</evidence>
<evidence type="ECO:0000256" key="1">
    <source>
        <dbReference type="SAM" id="MobiDB-lite"/>
    </source>
</evidence>
<dbReference type="Pfam" id="PF14331">
    <property type="entry name" value="IcmF-related_N"/>
    <property type="match status" value="1"/>
</dbReference>
<dbReference type="Pfam" id="PF21070">
    <property type="entry name" value="IcmF_helical"/>
    <property type="match status" value="1"/>
</dbReference>
<dbReference type="Pfam" id="PF06761">
    <property type="entry name" value="IcmF-related"/>
    <property type="match status" value="1"/>
</dbReference>
<sequence>MFQALVANLLRVRTLLMLVGLCCLAILVWFVGPHVSVAGITPLAGAGTRVLVIAALFVFAIGALAARIFLSRRANARAIKTLLDSDGLALLASEQSSDEVEIIRERFESAMRTLKEQAIGNEAGRNYMIQLPWYVILGPPGAGKTTILKNSGLNFPLADRVGDDPVAGIGGTRYCDWWFTDEAVLIDTAGRYTTQDVNSEVDKVAWRGFLELLRTHRPRRPINGVIIAISLADVISTSDAQRKVHADHVKRRLQELMRYFGMTVPVYVLITKCDLLSGFGEYFGELDDVSRAQVWGMTFPLDMPAAQLEPEFRSNFLGLVERLEGRLMRLLHQERALVRRCRMFNFPKEFASLSGPLGHFTSEVFKTSRFEMRPILRGLYFTSGTQAGAPVERLLGAMSRNFGLSGGARRSQAGIGKTFFVKRLLSDVIFDEQGLVGVNRKLERSLSTMRAATYVGAAAVTLGLSSLWISSASQADLRIGATRESLDDAERLLRHLPPQAGYGELLPLLNAGKALTVVAGIDSSWISADLLGLPTAPRLGAAARNAYDQLLVTRLLPAFAARLEGRIAQDIQAGTPAALEDMRTALTAYLMLGEPKRFERSTMLETVNGEAVLTFPLDTARQKALAGHLDALVGLMPQRYPLNTRLIEEARARLSRVPQVDQVYARLLREGYQNQQLTGIDLAQVMGTRSLAGGAQAQASGALAIPGVFTRAGFYNFFLPRLPVLVSEALGGDWVVGTGDKPQSQALARQIAALYVRDYIAAWQGALSHITAIRFDTMPQALGVLQNLAGPQSPLDALVAAVKENTDLPAPGQQSNVPIPAGPQPAPSPAVSPAGLAQQAAGAAGDMAAGAAFGEGPWPGKTITQPFIALIQLGTPGASGQAPALSRVRDLVSNVYGVLSGVANAPQPPVAAFQIISSQGRNQGNDAFTALRTDSALRPEPVRTVLTSVTDNAWATLLGLARDNVNQAWKQEVLPVCESAIARRYPVYGDARDDITLSDFTDFFRPGGTIDSFFQQYLAPFVTDRRGAYVPLNADGARTLLNADTLAQFNRARQIREAFFPNKGPTLLVKYGVRPIFLSPNVLRATLSIDGTDIVYRHEAPRTYDMEWPTKGEASTLTVTLTPVEGRETQVQRTGPWALFRFVSGFGLRSRGDIQSVKVQGPDGQSVTYEFRAASVNSAFALGALRGFRCPDEL</sequence>
<dbReference type="CDD" id="cd00882">
    <property type="entry name" value="Ras_like_GTPase"/>
    <property type="match status" value="1"/>
</dbReference>
<dbReference type="NCBIfam" id="TIGR03348">
    <property type="entry name" value="VI_IcmF"/>
    <property type="match status" value="1"/>
</dbReference>
<evidence type="ECO:0000259" key="3">
    <source>
        <dbReference type="Pfam" id="PF06744"/>
    </source>
</evidence>
<dbReference type="InterPro" id="IPR025743">
    <property type="entry name" value="TssM1_N"/>
</dbReference>
<keyword evidence="2" id="KW-0812">Transmembrane</keyword>
<organism evidence="7 8">
    <name type="scientific">Xanthobacter agilis</name>
    <dbReference type="NCBI Taxonomy" id="47492"/>
    <lineage>
        <taxon>Bacteria</taxon>
        <taxon>Pseudomonadati</taxon>
        <taxon>Pseudomonadota</taxon>
        <taxon>Alphaproteobacteria</taxon>
        <taxon>Hyphomicrobiales</taxon>
        <taxon>Xanthobacteraceae</taxon>
        <taxon>Xanthobacter</taxon>
    </lineage>
</organism>
<keyword evidence="2" id="KW-1133">Transmembrane helix</keyword>
<evidence type="ECO:0000259" key="4">
    <source>
        <dbReference type="Pfam" id="PF06761"/>
    </source>
</evidence>
<feature type="domain" description="Type VI secretion system component TssM1 N-terminal" evidence="5">
    <location>
        <begin position="200"/>
        <end position="456"/>
    </location>
</feature>
<dbReference type="InterPro" id="IPR009612">
    <property type="entry name" value="IcmF-rel"/>
</dbReference>
<feature type="region of interest" description="Disordered" evidence="1">
    <location>
        <begin position="809"/>
        <end position="837"/>
    </location>
</feature>
<dbReference type="Proteomes" id="UP001241747">
    <property type="component" value="Unassembled WGS sequence"/>
</dbReference>
<dbReference type="EMBL" id="JAUSVY010000004">
    <property type="protein sequence ID" value="MDQ0505584.1"/>
    <property type="molecule type" value="Genomic_DNA"/>
</dbReference>
<dbReference type="InterPro" id="IPR017731">
    <property type="entry name" value="TssM1-like"/>
</dbReference>
<keyword evidence="8" id="KW-1185">Reference proteome</keyword>
<dbReference type="InterPro" id="IPR053156">
    <property type="entry name" value="T6SS_TssM-like"/>
</dbReference>
<feature type="domain" description="Type VI secretion system component TssM1 helical" evidence="6">
    <location>
        <begin position="963"/>
        <end position="1061"/>
    </location>
</feature>
<dbReference type="PANTHER" id="PTHR36153">
    <property type="entry name" value="INNER MEMBRANE PROTEIN-RELATED"/>
    <property type="match status" value="1"/>
</dbReference>
<feature type="compositionally biased region" description="Pro residues" evidence="1">
    <location>
        <begin position="820"/>
        <end position="830"/>
    </location>
</feature>
<keyword evidence="2" id="KW-0472">Membrane</keyword>